<sequence>MSTAQQEHEAKFRLREPRSSACIRVVQDTTKVDGLGGEVWVGALVLCEFLEAHDQEVVQGRDVIELGAGCGLCGLVAATLGAKTVVLTDEYPDLLAKNIAKNQHLWDNRETDDGLPVVSSG</sequence>
<organism evidence="1 2">
    <name type="scientific">Phytophthora palmivora</name>
    <dbReference type="NCBI Taxonomy" id="4796"/>
    <lineage>
        <taxon>Eukaryota</taxon>
        <taxon>Sar</taxon>
        <taxon>Stramenopiles</taxon>
        <taxon>Oomycota</taxon>
        <taxon>Peronosporomycetes</taxon>
        <taxon>Peronosporales</taxon>
        <taxon>Peronosporaceae</taxon>
        <taxon>Phytophthora</taxon>
    </lineage>
</organism>
<keyword evidence="2" id="KW-1185">Reference proteome</keyword>
<evidence type="ECO:0000313" key="2">
    <source>
        <dbReference type="Proteomes" id="UP000237271"/>
    </source>
</evidence>
<name>A0A2P4XHE7_9STRA</name>
<dbReference type="Pfam" id="PF10294">
    <property type="entry name" value="Methyltransf_16"/>
    <property type="match status" value="1"/>
</dbReference>
<gene>
    <name evidence="1" type="ORF">PHPALM_19424</name>
</gene>
<dbReference type="InterPro" id="IPR019410">
    <property type="entry name" value="Methyltransf_16"/>
</dbReference>
<dbReference type="PANTHER" id="PTHR14614:SF163">
    <property type="entry name" value="METHYLTRANSFERASE SMALL DOMAIN-CONTAINING PROTEIN"/>
    <property type="match status" value="1"/>
</dbReference>
<dbReference type="AlphaFoldDB" id="A0A2P4XHE7"/>
<accession>A0A2P4XHE7</accession>
<protein>
    <submittedName>
        <fullName evidence="1">Uncharacterized protein</fullName>
    </submittedName>
</protein>
<reference evidence="1 2" key="1">
    <citation type="journal article" date="2017" name="Genome Biol. Evol.">
        <title>Phytophthora megakarya and P. palmivora, closely related causal agents of cacao black pod rot, underwent increases in genome sizes and gene numbers by different mechanisms.</title>
        <authorList>
            <person name="Ali S.S."/>
            <person name="Shao J."/>
            <person name="Lary D.J."/>
            <person name="Kronmiller B."/>
            <person name="Shen D."/>
            <person name="Strem M.D."/>
            <person name="Amoako-Attah I."/>
            <person name="Akrofi A.Y."/>
            <person name="Begoude B.A."/>
            <person name="Ten Hoopen G.M."/>
            <person name="Coulibaly K."/>
            <person name="Kebe B.I."/>
            <person name="Melnick R.L."/>
            <person name="Guiltinan M.J."/>
            <person name="Tyler B.M."/>
            <person name="Meinhardt L.W."/>
            <person name="Bailey B.A."/>
        </authorList>
    </citation>
    <scope>NUCLEOTIDE SEQUENCE [LARGE SCALE GENOMIC DNA]</scope>
    <source>
        <strain evidence="2">sbr112.9</strain>
    </source>
</reference>
<proteinExistence type="predicted"/>
<dbReference type="PANTHER" id="PTHR14614">
    <property type="entry name" value="HEPATOCELLULAR CARCINOMA-ASSOCIATED ANTIGEN"/>
    <property type="match status" value="1"/>
</dbReference>
<comment type="caution">
    <text evidence="1">The sequence shown here is derived from an EMBL/GenBank/DDBJ whole genome shotgun (WGS) entry which is preliminary data.</text>
</comment>
<dbReference type="OrthoDB" id="6407410at2759"/>
<dbReference type="Proteomes" id="UP000237271">
    <property type="component" value="Unassembled WGS sequence"/>
</dbReference>
<dbReference type="EMBL" id="NCKW01010829">
    <property type="protein sequence ID" value="POM64969.1"/>
    <property type="molecule type" value="Genomic_DNA"/>
</dbReference>
<dbReference type="Gene3D" id="3.40.50.150">
    <property type="entry name" value="Vaccinia Virus protein VP39"/>
    <property type="match status" value="1"/>
</dbReference>
<dbReference type="InterPro" id="IPR029063">
    <property type="entry name" value="SAM-dependent_MTases_sf"/>
</dbReference>
<dbReference type="SUPFAM" id="SSF53335">
    <property type="entry name" value="S-adenosyl-L-methionine-dependent methyltransferases"/>
    <property type="match status" value="1"/>
</dbReference>
<evidence type="ECO:0000313" key="1">
    <source>
        <dbReference type="EMBL" id="POM64969.1"/>
    </source>
</evidence>